<dbReference type="PANTHER" id="PTHR46459:SF1">
    <property type="entry name" value="E1A-BINDING PROTEIN P400"/>
    <property type="match status" value="1"/>
</dbReference>
<dbReference type="OrthoDB" id="6271431at2759"/>
<evidence type="ECO:0000313" key="5">
    <source>
        <dbReference type="Proteomes" id="UP000784294"/>
    </source>
</evidence>
<proteinExistence type="predicted"/>
<keyword evidence="2" id="KW-0539">Nucleus</keyword>
<accession>A0A448WZH6</accession>
<name>A0A448WZH6_9PLAT</name>
<dbReference type="AlphaFoldDB" id="A0A448WZH6"/>
<dbReference type="GO" id="GO:0000812">
    <property type="term" value="C:Swr1 complex"/>
    <property type="evidence" value="ECO:0007669"/>
    <property type="project" value="TreeGrafter"/>
</dbReference>
<evidence type="ECO:0000313" key="4">
    <source>
        <dbReference type="EMBL" id="VEL24009.1"/>
    </source>
</evidence>
<dbReference type="GO" id="GO:0035267">
    <property type="term" value="C:NuA4 histone acetyltransferase complex"/>
    <property type="evidence" value="ECO:0007669"/>
    <property type="project" value="TreeGrafter"/>
</dbReference>
<evidence type="ECO:0000259" key="3">
    <source>
        <dbReference type="PROSITE" id="PS51204"/>
    </source>
</evidence>
<dbReference type="GO" id="GO:0006281">
    <property type="term" value="P:DNA repair"/>
    <property type="evidence" value="ECO:0007669"/>
    <property type="project" value="TreeGrafter"/>
</dbReference>
<reference evidence="4" key="1">
    <citation type="submission" date="2018-11" db="EMBL/GenBank/DDBJ databases">
        <authorList>
            <consortium name="Pathogen Informatics"/>
        </authorList>
    </citation>
    <scope>NUCLEOTIDE SEQUENCE</scope>
</reference>
<protein>
    <recommendedName>
        <fullName evidence="3">HSA domain-containing protein</fullName>
    </recommendedName>
</protein>
<dbReference type="Proteomes" id="UP000784294">
    <property type="component" value="Unassembled WGS sequence"/>
</dbReference>
<dbReference type="PANTHER" id="PTHR46459">
    <property type="entry name" value="E1A-BINDING PROTEIN P400-RELATED"/>
    <property type="match status" value="1"/>
</dbReference>
<comment type="caution">
    <text evidence="4">The sequence shown here is derived from an EMBL/GenBank/DDBJ whole genome shotgun (WGS) entry which is preliminary data.</text>
</comment>
<evidence type="ECO:0000256" key="2">
    <source>
        <dbReference type="ARBA" id="ARBA00023242"/>
    </source>
</evidence>
<dbReference type="Pfam" id="PF07529">
    <property type="entry name" value="HSA"/>
    <property type="match status" value="1"/>
</dbReference>
<dbReference type="GO" id="GO:0003682">
    <property type="term" value="F:chromatin binding"/>
    <property type="evidence" value="ECO:0007669"/>
    <property type="project" value="TreeGrafter"/>
</dbReference>
<keyword evidence="5" id="KW-1185">Reference proteome</keyword>
<dbReference type="PROSITE" id="PS51204">
    <property type="entry name" value="HSA"/>
    <property type="match status" value="1"/>
</dbReference>
<feature type="domain" description="HSA" evidence="3">
    <location>
        <begin position="206"/>
        <end position="246"/>
    </location>
</feature>
<evidence type="ECO:0000256" key="1">
    <source>
        <dbReference type="ARBA" id="ARBA00004123"/>
    </source>
</evidence>
<organism evidence="4 5">
    <name type="scientific">Protopolystoma xenopodis</name>
    <dbReference type="NCBI Taxonomy" id="117903"/>
    <lineage>
        <taxon>Eukaryota</taxon>
        <taxon>Metazoa</taxon>
        <taxon>Spiralia</taxon>
        <taxon>Lophotrochozoa</taxon>
        <taxon>Platyhelminthes</taxon>
        <taxon>Monogenea</taxon>
        <taxon>Polyopisthocotylea</taxon>
        <taxon>Polystomatidea</taxon>
        <taxon>Polystomatidae</taxon>
        <taxon>Protopolystoma</taxon>
    </lineage>
</organism>
<sequence>MLADRPDPRPQHALVKQLSRDGCTIPPSVNDVTINTKHINSSSILNHLSQISRNADNLKREATFLETKKLPLIKLDSCFSIQRPSAVTDFQCDDTLSTKRQISLDETENSQIGTYQTAFVAPIECGASQTHYFLHIPLRGLRKGPPTEKNGQNRRPMPVNMLSAPNVIASNRTDLIGAQHEAVRETNVLQQIESLRLRGLWSAARLPKILEPRRAKVHWDFLLEEASWMAVDFIEERKWKQSAAKK</sequence>
<comment type="subcellular location">
    <subcellularLocation>
        <location evidence="1">Nucleus</location>
    </subcellularLocation>
</comment>
<dbReference type="InterPro" id="IPR014012">
    <property type="entry name" value="HSA_dom"/>
</dbReference>
<dbReference type="EMBL" id="CAAALY010065286">
    <property type="protein sequence ID" value="VEL24009.1"/>
    <property type="molecule type" value="Genomic_DNA"/>
</dbReference>
<gene>
    <name evidence="4" type="ORF">PXEA_LOCUS17449</name>
</gene>
<feature type="non-terminal residue" evidence="4">
    <location>
        <position position="1"/>
    </location>
</feature>